<dbReference type="EMBL" id="JAUDCK010000008">
    <property type="protein sequence ID" value="MDM8195429.1"/>
    <property type="molecule type" value="Genomic_DNA"/>
</dbReference>
<keyword evidence="3" id="KW-1185">Reference proteome</keyword>
<feature type="transmembrane region" description="Helical" evidence="1">
    <location>
        <begin position="32"/>
        <end position="51"/>
    </location>
</feature>
<evidence type="ECO:0000313" key="3">
    <source>
        <dbReference type="Proteomes" id="UP001529275"/>
    </source>
</evidence>
<feature type="transmembrane region" description="Helical" evidence="1">
    <location>
        <begin position="7"/>
        <end position="26"/>
    </location>
</feature>
<accession>A0ABT7UH25</accession>
<reference evidence="3" key="1">
    <citation type="submission" date="2023-06" db="EMBL/GenBank/DDBJ databases">
        <title>Identification and characterization of horizontal gene transfer across gut microbiota members of farm animals based on homology search.</title>
        <authorList>
            <person name="Zeman M."/>
            <person name="Kubasova T."/>
            <person name="Jahodarova E."/>
            <person name="Nykrynova M."/>
            <person name="Rychlik I."/>
        </authorList>
    </citation>
    <scope>NUCLEOTIDE SEQUENCE [LARGE SCALE GENOMIC DNA]</scope>
    <source>
        <strain evidence="3">ET341</strain>
    </source>
</reference>
<dbReference type="RefSeq" id="WP_164483489.1">
    <property type="nucleotide sequence ID" value="NZ_JAUDCK010000008.1"/>
</dbReference>
<keyword evidence="1" id="KW-1133">Transmembrane helix</keyword>
<evidence type="ECO:0008006" key="4">
    <source>
        <dbReference type="Google" id="ProtNLM"/>
    </source>
</evidence>
<proteinExistence type="predicted"/>
<comment type="caution">
    <text evidence="2">The sequence shown here is derived from an EMBL/GenBank/DDBJ whole genome shotgun (WGS) entry which is preliminary data.</text>
</comment>
<protein>
    <recommendedName>
        <fullName evidence="4">DUF5668 domain-containing protein</fullName>
    </recommendedName>
</protein>
<name>A0ABT7UH25_9FIRM</name>
<sequence>MKNQNIFISLGIVIYIVMSGIDKFVYRLPNMVYIPIAILGIILILIGFLKIKKDNH</sequence>
<evidence type="ECO:0000313" key="2">
    <source>
        <dbReference type="EMBL" id="MDM8195429.1"/>
    </source>
</evidence>
<gene>
    <name evidence="2" type="ORF">QUV98_03740</name>
</gene>
<keyword evidence="1" id="KW-0812">Transmembrane</keyword>
<organism evidence="2 3">
    <name type="scientific">Massilimicrobiota timonensis</name>
    <dbReference type="NCBI Taxonomy" id="1776392"/>
    <lineage>
        <taxon>Bacteria</taxon>
        <taxon>Bacillati</taxon>
        <taxon>Bacillota</taxon>
        <taxon>Erysipelotrichia</taxon>
        <taxon>Erysipelotrichales</taxon>
        <taxon>Erysipelotrichaceae</taxon>
        <taxon>Massilimicrobiota</taxon>
    </lineage>
</organism>
<keyword evidence="1" id="KW-0472">Membrane</keyword>
<evidence type="ECO:0000256" key="1">
    <source>
        <dbReference type="SAM" id="Phobius"/>
    </source>
</evidence>
<dbReference type="Proteomes" id="UP001529275">
    <property type="component" value="Unassembled WGS sequence"/>
</dbReference>